<sequence>MEARMKKYRQVSPERAKVWTEKSPRYYQNRKVPVVYYLCRNRQLEHPHFIEVPLSSPEGLYLRDVIERLNVLRGRGMASIYSWSSKRNYKNGFVWHDLCEDDLILPSNGNEYVLKGSELFDESNSDHFSPVSNIKIQALKQLPAPASSRSQDDSSSSSSMNGKEAKHSQEDELNSSWNGSLSLTEYKVYRNDGLADASTQTEDNVSSSKTRETCTRGVSTDDGSLDNECGEASQSKASAVKENSEVQSESVSPQPTSSTDASKMNSFRILEEDDIRMPANARLKATNMLMQLISCGSISVKDNNFGLIPTYRPRFSPSKFSSPMYSTSMMVGELDCLSENPRLMGLRLEDKEYFSGSLIETKILREDGVGVIALKRSSSYNADRSLTTLPL</sequence>
<feature type="domain" description="SOSEKI DIX-like" evidence="10">
    <location>
        <begin position="32"/>
        <end position="120"/>
    </location>
</feature>
<gene>
    <name evidence="11" type="ORF">CRG98_000878</name>
</gene>
<dbReference type="GO" id="GO:0005886">
    <property type="term" value="C:plasma membrane"/>
    <property type="evidence" value="ECO:0007669"/>
    <property type="project" value="UniProtKB-SubCell"/>
</dbReference>
<evidence type="ECO:0000256" key="3">
    <source>
        <dbReference type="ARBA" id="ARBA00022475"/>
    </source>
</evidence>
<keyword evidence="2" id="KW-0217">Developmental protein</keyword>
<evidence type="ECO:0000259" key="10">
    <source>
        <dbReference type="Pfam" id="PF06136"/>
    </source>
</evidence>
<feature type="region of interest" description="Disordered" evidence="9">
    <location>
        <begin position="141"/>
        <end position="176"/>
    </location>
</feature>
<dbReference type="GO" id="GO:2000067">
    <property type="term" value="P:regulation of root morphogenesis"/>
    <property type="evidence" value="ECO:0007669"/>
    <property type="project" value="UniProtKB-ARBA"/>
</dbReference>
<protein>
    <recommendedName>
        <fullName evidence="10">SOSEKI DIX-like domain-containing protein</fullName>
    </recommendedName>
</protein>
<proteinExistence type="inferred from homology"/>
<organism evidence="11 12">
    <name type="scientific">Punica granatum</name>
    <name type="common">Pomegranate</name>
    <dbReference type="NCBI Taxonomy" id="22663"/>
    <lineage>
        <taxon>Eukaryota</taxon>
        <taxon>Viridiplantae</taxon>
        <taxon>Streptophyta</taxon>
        <taxon>Embryophyta</taxon>
        <taxon>Tracheophyta</taxon>
        <taxon>Spermatophyta</taxon>
        <taxon>Magnoliopsida</taxon>
        <taxon>eudicotyledons</taxon>
        <taxon>Gunneridae</taxon>
        <taxon>Pentapetalae</taxon>
        <taxon>rosids</taxon>
        <taxon>malvids</taxon>
        <taxon>Myrtales</taxon>
        <taxon>Lythraceae</taxon>
        <taxon>Punica</taxon>
    </lineage>
</organism>
<evidence type="ECO:0000256" key="2">
    <source>
        <dbReference type="ARBA" id="ARBA00022473"/>
    </source>
</evidence>
<dbReference type="STRING" id="22663.A0A2I0LDP8"/>
<dbReference type="PIRSF" id="PIRSF031043">
    <property type="entry name" value="UCP031043"/>
    <property type="match status" value="1"/>
</dbReference>
<keyword evidence="5" id="KW-0472">Membrane</keyword>
<keyword evidence="3" id="KW-1003">Cell membrane</keyword>
<keyword evidence="4" id="KW-0132">Cell division</keyword>
<comment type="subunit">
    <text evidence="8">Homodimer. Forms long polymer filaments with other SOKs proteins polymers (e.g. SOK1, SOK2, SOK3 and SOK4) crucial for polar localization and biological activity. Binds to ANGUSTIFOLIA (AN).</text>
</comment>
<dbReference type="Proteomes" id="UP000233551">
    <property type="component" value="Unassembled WGS sequence"/>
</dbReference>
<dbReference type="GO" id="GO:0051301">
    <property type="term" value="P:cell division"/>
    <property type="evidence" value="ECO:0007669"/>
    <property type="project" value="UniProtKB-KW"/>
</dbReference>
<feature type="region of interest" description="Disordered" evidence="9">
    <location>
        <begin position="197"/>
        <end position="263"/>
    </location>
</feature>
<dbReference type="GO" id="GO:0051258">
    <property type="term" value="P:protein polymerization"/>
    <property type="evidence" value="ECO:0007669"/>
    <property type="project" value="UniProtKB-ARBA"/>
</dbReference>
<comment type="similarity">
    <text evidence="7">Belongs to the SOSEKI family.</text>
</comment>
<dbReference type="InterPro" id="IPR010369">
    <property type="entry name" value="SOK"/>
</dbReference>
<evidence type="ECO:0000256" key="1">
    <source>
        <dbReference type="ARBA" id="ARBA00004413"/>
    </source>
</evidence>
<evidence type="ECO:0000256" key="7">
    <source>
        <dbReference type="ARBA" id="ARBA00024211"/>
    </source>
</evidence>
<dbReference type="InterPro" id="IPR021182">
    <property type="entry name" value="SOK_magnoliopsida"/>
</dbReference>
<evidence type="ECO:0000256" key="6">
    <source>
        <dbReference type="ARBA" id="ARBA00023306"/>
    </source>
</evidence>
<keyword evidence="12" id="KW-1185">Reference proteome</keyword>
<dbReference type="InterPro" id="IPR048351">
    <property type="entry name" value="SOK_DIX"/>
</dbReference>
<feature type="compositionally biased region" description="Low complexity" evidence="9">
    <location>
        <begin position="147"/>
        <end position="159"/>
    </location>
</feature>
<reference evidence="11 12" key="1">
    <citation type="submission" date="2017-11" db="EMBL/GenBank/DDBJ databases">
        <title>De-novo sequencing of pomegranate (Punica granatum L.) genome.</title>
        <authorList>
            <person name="Akparov Z."/>
            <person name="Amiraslanov A."/>
            <person name="Hajiyeva S."/>
            <person name="Abbasov M."/>
            <person name="Kaur K."/>
            <person name="Hamwieh A."/>
            <person name="Solovyev V."/>
            <person name="Salamov A."/>
            <person name="Braich B."/>
            <person name="Kosarev P."/>
            <person name="Mahmoud A."/>
            <person name="Hajiyev E."/>
            <person name="Babayeva S."/>
            <person name="Izzatullayeva V."/>
            <person name="Mammadov A."/>
            <person name="Mammadov A."/>
            <person name="Sharifova S."/>
            <person name="Ojaghi J."/>
            <person name="Eynullazada K."/>
            <person name="Bayramov B."/>
            <person name="Abdulazimova A."/>
            <person name="Shahmuradov I."/>
        </authorList>
    </citation>
    <scope>NUCLEOTIDE SEQUENCE [LARGE SCALE GENOMIC DNA]</scope>
    <source>
        <strain evidence="12">cv. AG2017</strain>
        <tissue evidence="11">Leaf</tissue>
    </source>
</reference>
<dbReference type="GO" id="GO:0051302">
    <property type="term" value="P:regulation of cell division"/>
    <property type="evidence" value="ECO:0007669"/>
    <property type="project" value="UniProtKB-ARBA"/>
</dbReference>
<evidence type="ECO:0000256" key="8">
    <source>
        <dbReference type="ARBA" id="ARBA00046534"/>
    </source>
</evidence>
<dbReference type="AlphaFoldDB" id="A0A2I0LDP8"/>
<dbReference type="EMBL" id="PGOL01000036">
    <property type="protein sequence ID" value="PKI78811.1"/>
    <property type="molecule type" value="Genomic_DNA"/>
</dbReference>
<dbReference type="Pfam" id="PF06136">
    <property type="entry name" value="SOK"/>
    <property type="match status" value="1"/>
</dbReference>
<comment type="caution">
    <text evidence="11">The sequence shown here is derived from an EMBL/GenBank/DDBJ whole genome shotgun (WGS) entry which is preliminary data.</text>
</comment>
<dbReference type="GO" id="GO:0090708">
    <property type="term" value="P:specification of plant organ axis polarity"/>
    <property type="evidence" value="ECO:0007669"/>
    <property type="project" value="UniProtKB-ARBA"/>
</dbReference>
<comment type="subcellular location">
    <subcellularLocation>
        <location evidence="1">Cell membrane</location>
        <topology evidence="1">Peripheral membrane protein</topology>
        <orientation evidence="1">Cytoplasmic side</orientation>
    </subcellularLocation>
</comment>
<dbReference type="PANTHER" id="PTHR31083:SF6">
    <property type="entry name" value="PROTEIN SOSEKI 3"/>
    <property type="match status" value="1"/>
</dbReference>
<feature type="compositionally biased region" description="Polar residues" evidence="9">
    <location>
        <begin position="197"/>
        <end position="208"/>
    </location>
</feature>
<evidence type="ECO:0000313" key="11">
    <source>
        <dbReference type="EMBL" id="PKI78811.1"/>
    </source>
</evidence>
<feature type="compositionally biased region" description="Polar residues" evidence="9">
    <location>
        <begin position="245"/>
        <end position="263"/>
    </location>
</feature>
<accession>A0A2I0LDP8</accession>
<evidence type="ECO:0000313" key="12">
    <source>
        <dbReference type="Proteomes" id="UP000233551"/>
    </source>
</evidence>
<keyword evidence="6" id="KW-0131">Cell cycle</keyword>
<evidence type="ECO:0000256" key="4">
    <source>
        <dbReference type="ARBA" id="ARBA00022618"/>
    </source>
</evidence>
<name>A0A2I0LDP8_PUNGR</name>
<dbReference type="PANTHER" id="PTHR31083">
    <property type="entry name" value="UPSTREAM OF FLC PROTEIN (DUF966)"/>
    <property type="match status" value="1"/>
</dbReference>
<evidence type="ECO:0000256" key="9">
    <source>
        <dbReference type="SAM" id="MobiDB-lite"/>
    </source>
</evidence>
<evidence type="ECO:0000256" key="5">
    <source>
        <dbReference type="ARBA" id="ARBA00023136"/>
    </source>
</evidence>